<feature type="compositionally biased region" description="Low complexity" evidence="1">
    <location>
        <begin position="11"/>
        <end position="29"/>
    </location>
</feature>
<gene>
    <name evidence="2" type="ORF">LTRI10_LOCUS46296</name>
</gene>
<evidence type="ECO:0000256" key="1">
    <source>
        <dbReference type="SAM" id="MobiDB-lite"/>
    </source>
</evidence>
<dbReference type="AlphaFoldDB" id="A0AAV2G7A8"/>
<feature type="region of interest" description="Disordered" evidence="1">
    <location>
        <begin position="100"/>
        <end position="125"/>
    </location>
</feature>
<feature type="region of interest" description="Disordered" evidence="1">
    <location>
        <begin position="1"/>
        <end position="30"/>
    </location>
</feature>
<dbReference type="EMBL" id="OZ034821">
    <property type="protein sequence ID" value="CAL1406579.1"/>
    <property type="molecule type" value="Genomic_DNA"/>
</dbReference>
<sequence length="171" mass="18145">MEHCGDARRPCSCGACSSSTAADSSSSSSTIKRFGSVSLISNFLFESSSSNTAEPSLRRSRSLAVAITFLRSPTNHHPPPAAAASVKAAPTPSFWSILKGGGASAKKKDGVAAGEEEEEIDVGGGDVSGRREVVVERKRRWEGVAFPESDEGVPAIENLRQRRRRRLDAGE</sequence>
<evidence type="ECO:0000313" key="3">
    <source>
        <dbReference type="Proteomes" id="UP001497516"/>
    </source>
</evidence>
<reference evidence="2 3" key="1">
    <citation type="submission" date="2024-04" db="EMBL/GenBank/DDBJ databases">
        <authorList>
            <person name="Fracassetti M."/>
        </authorList>
    </citation>
    <scope>NUCLEOTIDE SEQUENCE [LARGE SCALE GENOMIC DNA]</scope>
</reference>
<keyword evidence="3" id="KW-1185">Reference proteome</keyword>
<protein>
    <submittedName>
        <fullName evidence="2">Uncharacterized protein</fullName>
    </submittedName>
</protein>
<organism evidence="2 3">
    <name type="scientific">Linum trigynum</name>
    <dbReference type="NCBI Taxonomy" id="586398"/>
    <lineage>
        <taxon>Eukaryota</taxon>
        <taxon>Viridiplantae</taxon>
        <taxon>Streptophyta</taxon>
        <taxon>Embryophyta</taxon>
        <taxon>Tracheophyta</taxon>
        <taxon>Spermatophyta</taxon>
        <taxon>Magnoliopsida</taxon>
        <taxon>eudicotyledons</taxon>
        <taxon>Gunneridae</taxon>
        <taxon>Pentapetalae</taxon>
        <taxon>rosids</taxon>
        <taxon>fabids</taxon>
        <taxon>Malpighiales</taxon>
        <taxon>Linaceae</taxon>
        <taxon>Linum</taxon>
    </lineage>
</organism>
<dbReference type="Proteomes" id="UP001497516">
    <property type="component" value="Chromosome 8"/>
</dbReference>
<proteinExistence type="predicted"/>
<evidence type="ECO:0000313" key="2">
    <source>
        <dbReference type="EMBL" id="CAL1406579.1"/>
    </source>
</evidence>
<name>A0AAV2G7A8_9ROSI</name>
<accession>A0AAV2G7A8</accession>